<gene>
    <name evidence="2" type="ORF">SO694_00010142</name>
</gene>
<keyword evidence="3" id="KW-1185">Reference proteome</keyword>
<feature type="signal peptide" evidence="1">
    <location>
        <begin position="1"/>
        <end position="15"/>
    </location>
</feature>
<evidence type="ECO:0000313" key="2">
    <source>
        <dbReference type="EMBL" id="KAK7254577.1"/>
    </source>
</evidence>
<organism evidence="2 3">
    <name type="scientific">Aureococcus anophagefferens</name>
    <name type="common">Harmful bloom alga</name>
    <dbReference type="NCBI Taxonomy" id="44056"/>
    <lineage>
        <taxon>Eukaryota</taxon>
        <taxon>Sar</taxon>
        <taxon>Stramenopiles</taxon>
        <taxon>Ochrophyta</taxon>
        <taxon>Pelagophyceae</taxon>
        <taxon>Pelagomonadales</taxon>
        <taxon>Pelagomonadaceae</taxon>
        <taxon>Aureococcus</taxon>
    </lineage>
</organism>
<accession>A0ABR1GFJ8</accession>
<dbReference type="EMBL" id="JBBJCI010000023">
    <property type="protein sequence ID" value="KAK7254577.1"/>
    <property type="molecule type" value="Genomic_DNA"/>
</dbReference>
<evidence type="ECO:0000256" key="1">
    <source>
        <dbReference type="SAM" id="SignalP"/>
    </source>
</evidence>
<dbReference type="Proteomes" id="UP001363151">
    <property type="component" value="Unassembled WGS sequence"/>
</dbReference>
<reference evidence="2 3" key="1">
    <citation type="submission" date="2024-03" db="EMBL/GenBank/DDBJ databases">
        <title>Aureococcus anophagefferens CCMP1851 and Kratosvirus quantuckense: Draft genome of a second virus-susceptible host strain in the model system.</title>
        <authorList>
            <person name="Chase E."/>
            <person name="Truchon A.R."/>
            <person name="Schepens W."/>
            <person name="Wilhelm S.W."/>
        </authorList>
    </citation>
    <scope>NUCLEOTIDE SEQUENCE [LARGE SCALE GENOMIC DNA]</scope>
    <source>
        <strain evidence="2 3">CCMP1851</strain>
    </source>
</reference>
<name>A0ABR1GFJ8_AURAN</name>
<evidence type="ECO:0000313" key="3">
    <source>
        <dbReference type="Proteomes" id="UP001363151"/>
    </source>
</evidence>
<keyword evidence="1" id="KW-0732">Signal</keyword>
<proteinExistence type="predicted"/>
<protein>
    <submittedName>
        <fullName evidence="2">Uncharacterized protein</fullName>
    </submittedName>
</protein>
<sequence>MNAFLLLILFVAVKAGSESGAVSAGGGSFDSVCTDSTTWHQKGKKDRKCASKQP</sequence>
<comment type="caution">
    <text evidence="2">The sequence shown here is derived from an EMBL/GenBank/DDBJ whole genome shotgun (WGS) entry which is preliminary data.</text>
</comment>
<feature type="chain" id="PRO_5047403426" evidence="1">
    <location>
        <begin position="16"/>
        <end position="54"/>
    </location>
</feature>